<evidence type="ECO:0000313" key="4">
    <source>
        <dbReference type="Proteomes" id="UP001432027"/>
    </source>
</evidence>
<dbReference type="EMBL" id="BTSX01000001">
    <property type="protein sequence ID" value="GMS79911.1"/>
    <property type="molecule type" value="Genomic_DNA"/>
</dbReference>
<feature type="coiled-coil region" evidence="1">
    <location>
        <begin position="5"/>
        <end position="32"/>
    </location>
</feature>
<name>A0AAV5SJT1_9BILA</name>
<sequence length="353" mass="40262">MSGILSEEREALRDVNQRISAIERRLKNARAARDSYMDYLRCKYPSWHPSAPQPMNTTQVKFVDDSDIFSQLETSVHFWDLNREPSRRFGEVGGHLYYAIPPSGPLLSSDLPRMRRRLDEINGQLRLLREHRSIIPSEEYIRSTLPPPEPVVRENRDLMEILERLSSMQFSSPPVFDITPERIIELKKKEEMEKLMQDFREGRIPSVLGPPPTAPVSIPSYSVDAVAPLPIQPPSIPPSIQHPQSSSSHPTVEEKPRVQFESPLKEEPKKVEEPKPNPPKSNYQQILSLLSKNDPSESDSEDEKKKKPSTTRTFDDVFGKPKSSTEPPKSVGKPIPKMSMAIEAEDSDDDFFQ</sequence>
<proteinExistence type="predicted"/>
<reference evidence="3" key="1">
    <citation type="submission" date="2023-10" db="EMBL/GenBank/DDBJ databases">
        <title>Genome assembly of Pristionchus species.</title>
        <authorList>
            <person name="Yoshida K."/>
            <person name="Sommer R.J."/>
        </authorList>
    </citation>
    <scope>NUCLEOTIDE SEQUENCE</scope>
    <source>
        <strain evidence="3">RS0144</strain>
    </source>
</reference>
<evidence type="ECO:0000256" key="1">
    <source>
        <dbReference type="SAM" id="Coils"/>
    </source>
</evidence>
<evidence type="ECO:0000313" key="3">
    <source>
        <dbReference type="EMBL" id="GMS79911.1"/>
    </source>
</evidence>
<accession>A0AAV5SJT1</accession>
<evidence type="ECO:0000256" key="2">
    <source>
        <dbReference type="SAM" id="MobiDB-lite"/>
    </source>
</evidence>
<comment type="caution">
    <text evidence="3">The sequence shown here is derived from an EMBL/GenBank/DDBJ whole genome shotgun (WGS) entry which is preliminary data.</text>
</comment>
<feature type="compositionally biased region" description="Low complexity" evidence="2">
    <location>
        <begin position="238"/>
        <end position="250"/>
    </location>
</feature>
<keyword evidence="4" id="KW-1185">Reference proteome</keyword>
<dbReference type="Proteomes" id="UP001432027">
    <property type="component" value="Unassembled WGS sequence"/>
</dbReference>
<organism evidence="3 4">
    <name type="scientific">Pristionchus entomophagus</name>
    <dbReference type="NCBI Taxonomy" id="358040"/>
    <lineage>
        <taxon>Eukaryota</taxon>
        <taxon>Metazoa</taxon>
        <taxon>Ecdysozoa</taxon>
        <taxon>Nematoda</taxon>
        <taxon>Chromadorea</taxon>
        <taxon>Rhabditida</taxon>
        <taxon>Rhabditina</taxon>
        <taxon>Diplogasteromorpha</taxon>
        <taxon>Diplogasteroidea</taxon>
        <taxon>Neodiplogasteridae</taxon>
        <taxon>Pristionchus</taxon>
    </lineage>
</organism>
<dbReference type="AlphaFoldDB" id="A0AAV5SJT1"/>
<gene>
    <name evidence="3" type="ORF">PENTCL1PPCAC_2086</name>
</gene>
<feature type="compositionally biased region" description="Acidic residues" evidence="2">
    <location>
        <begin position="343"/>
        <end position="353"/>
    </location>
</feature>
<protein>
    <submittedName>
        <fullName evidence="3">Uncharacterized protein</fullName>
    </submittedName>
</protein>
<feature type="compositionally biased region" description="Polar residues" evidence="2">
    <location>
        <begin position="281"/>
        <end position="290"/>
    </location>
</feature>
<feature type="region of interest" description="Disordered" evidence="2">
    <location>
        <begin position="229"/>
        <end position="353"/>
    </location>
</feature>
<keyword evidence="1" id="KW-0175">Coiled coil</keyword>
<feature type="compositionally biased region" description="Basic and acidic residues" evidence="2">
    <location>
        <begin position="251"/>
        <end position="275"/>
    </location>
</feature>